<gene>
    <name evidence="5" type="primary">rpmB</name>
    <name evidence="7" type="ORF">ARMA_0591</name>
    <name evidence="8" type="ORF">SE16_13435</name>
</gene>
<dbReference type="GO" id="GO:1990904">
    <property type="term" value="C:ribonucleoprotein complex"/>
    <property type="evidence" value="ECO:0007669"/>
    <property type="project" value="UniProtKB-KW"/>
</dbReference>
<dbReference type="InterPro" id="IPR026569">
    <property type="entry name" value="Ribosomal_bL28"/>
</dbReference>
<reference evidence="8 10" key="2">
    <citation type="submission" date="2015-07" db="EMBL/GenBank/DDBJ databases">
        <title>Whole genome sequence of Ardenticatena maritima DSM 23922.</title>
        <authorList>
            <person name="Hemp J."/>
            <person name="Ward L.M."/>
            <person name="Pace L.A."/>
            <person name="Fischer W.W."/>
        </authorList>
    </citation>
    <scope>NUCLEOTIDE SEQUENCE [LARGE SCALE GENOMIC DNA]</scope>
    <source>
        <strain evidence="8 10">110S</strain>
    </source>
</reference>
<reference evidence="9" key="3">
    <citation type="submission" date="2015-08" db="EMBL/GenBank/DDBJ databases">
        <title>Draft Genome Sequence of a Heterotrophic Facultative Anaerobic Bacterium Ardenticatena maritima Strain 110S.</title>
        <authorList>
            <person name="Kawaichi S."/>
            <person name="Yoshida T."/>
            <person name="Sako Y."/>
            <person name="Nakamura R."/>
        </authorList>
    </citation>
    <scope>NUCLEOTIDE SEQUENCE [LARGE SCALE GENOMIC DNA]</scope>
    <source>
        <strain evidence="9">110S</strain>
    </source>
</reference>
<dbReference type="HAMAP" id="MF_00373">
    <property type="entry name" value="Ribosomal_bL28"/>
    <property type="match status" value="1"/>
</dbReference>
<dbReference type="InterPro" id="IPR034704">
    <property type="entry name" value="Ribosomal_bL28/bL31-like_sf"/>
</dbReference>
<evidence type="ECO:0000313" key="10">
    <source>
        <dbReference type="Proteomes" id="UP000050502"/>
    </source>
</evidence>
<dbReference type="PANTHER" id="PTHR39080:SF1">
    <property type="entry name" value="LARGE RIBOSOMAL SUBUNIT PROTEIN BL28A"/>
    <property type="match status" value="1"/>
</dbReference>
<dbReference type="Gene3D" id="2.30.170.40">
    <property type="entry name" value="Ribosomal protein L28/L24"/>
    <property type="match status" value="1"/>
</dbReference>
<evidence type="ECO:0000313" key="9">
    <source>
        <dbReference type="Proteomes" id="UP000037784"/>
    </source>
</evidence>
<keyword evidence="2 5" id="KW-0689">Ribosomal protein</keyword>
<comment type="caution">
    <text evidence="7">The sequence shown here is derived from an EMBL/GenBank/DDBJ whole genome shotgun (WGS) entry which is preliminary data.</text>
</comment>
<dbReference type="STRING" id="872965.SE16_13435"/>
<dbReference type="PANTHER" id="PTHR39080">
    <property type="entry name" value="50S RIBOSOMAL PROTEIN L28"/>
    <property type="match status" value="1"/>
</dbReference>
<dbReference type="FunCoup" id="A0A0M9UBS5">
    <property type="interactions" value="167"/>
</dbReference>
<evidence type="ECO:0000313" key="7">
    <source>
        <dbReference type="EMBL" id="GAP62168.1"/>
    </source>
</evidence>
<reference evidence="7 9" key="1">
    <citation type="journal article" date="2015" name="Genome Announc.">
        <title>Draft Genome Sequence of a Heterotrophic Facultative Anaerobic Thermophilic Bacterium, Ardenticatena maritima Strain 110ST.</title>
        <authorList>
            <person name="Kawaichi S."/>
            <person name="Yoshida T."/>
            <person name="Sako Y."/>
            <person name="Nakamura R."/>
        </authorList>
    </citation>
    <scope>NUCLEOTIDE SEQUENCE [LARGE SCALE GENOMIC DNA]</scope>
    <source>
        <strain evidence="7 9">110S</strain>
    </source>
</reference>
<keyword evidence="9" id="KW-1185">Reference proteome</keyword>
<evidence type="ECO:0000256" key="1">
    <source>
        <dbReference type="ARBA" id="ARBA00008760"/>
    </source>
</evidence>
<evidence type="ECO:0000313" key="8">
    <source>
        <dbReference type="EMBL" id="KPL86326.1"/>
    </source>
</evidence>
<dbReference type="InterPro" id="IPR001383">
    <property type="entry name" value="Ribosomal_bL28_bact-type"/>
</dbReference>
<protein>
    <recommendedName>
        <fullName evidence="4 5">Large ribosomal subunit protein bL28</fullName>
    </recommendedName>
</protein>
<dbReference type="GO" id="GO:0005840">
    <property type="term" value="C:ribosome"/>
    <property type="evidence" value="ECO:0007669"/>
    <property type="project" value="UniProtKB-KW"/>
</dbReference>
<evidence type="ECO:0000256" key="6">
    <source>
        <dbReference type="SAM" id="MobiDB-lite"/>
    </source>
</evidence>
<proteinExistence type="inferred from homology"/>
<accession>A0A0M9UBS5</accession>
<dbReference type="NCBIfam" id="TIGR00009">
    <property type="entry name" value="L28"/>
    <property type="match status" value="1"/>
</dbReference>
<name>A0A0M9UBS5_9CHLR</name>
<evidence type="ECO:0000256" key="5">
    <source>
        <dbReference type="HAMAP-Rule" id="MF_00373"/>
    </source>
</evidence>
<dbReference type="Proteomes" id="UP000037784">
    <property type="component" value="Unassembled WGS sequence"/>
</dbReference>
<dbReference type="RefSeq" id="WP_054492088.1">
    <property type="nucleotide sequence ID" value="NZ_BBZA01000034.1"/>
</dbReference>
<evidence type="ECO:0000256" key="4">
    <source>
        <dbReference type="ARBA" id="ARBA00035174"/>
    </source>
</evidence>
<dbReference type="Proteomes" id="UP000050502">
    <property type="component" value="Unassembled WGS sequence"/>
</dbReference>
<dbReference type="OrthoDB" id="9805609at2"/>
<dbReference type="EMBL" id="BBZA01000034">
    <property type="protein sequence ID" value="GAP62168.1"/>
    <property type="molecule type" value="Genomic_DNA"/>
</dbReference>
<evidence type="ECO:0000256" key="3">
    <source>
        <dbReference type="ARBA" id="ARBA00023274"/>
    </source>
</evidence>
<dbReference type="EMBL" id="LGKN01000009">
    <property type="protein sequence ID" value="KPL86326.1"/>
    <property type="molecule type" value="Genomic_DNA"/>
</dbReference>
<comment type="similarity">
    <text evidence="1 5">Belongs to the bacterial ribosomal protein bL28 family.</text>
</comment>
<organism evidence="7 9">
    <name type="scientific">Ardenticatena maritima</name>
    <dbReference type="NCBI Taxonomy" id="872965"/>
    <lineage>
        <taxon>Bacteria</taxon>
        <taxon>Bacillati</taxon>
        <taxon>Chloroflexota</taxon>
        <taxon>Ardenticatenia</taxon>
        <taxon>Ardenticatenales</taxon>
        <taxon>Ardenticatenaceae</taxon>
        <taxon>Ardenticatena</taxon>
    </lineage>
</organism>
<dbReference type="Pfam" id="PF00830">
    <property type="entry name" value="Ribosomal_L28"/>
    <property type="match status" value="1"/>
</dbReference>
<dbReference type="GO" id="GO:0006412">
    <property type="term" value="P:translation"/>
    <property type="evidence" value="ECO:0007669"/>
    <property type="project" value="UniProtKB-UniRule"/>
</dbReference>
<keyword evidence="3 5" id="KW-0687">Ribonucleoprotein</keyword>
<dbReference type="InterPro" id="IPR037147">
    <property type="entry name" value="Ribosomal_bL28_sf"/>
</dbReference>
<evidence type="ECO:0000256" key="2">
    <source>
        <dbReference type="ARBA" id="ARBA00022980"/>
    </source>
</evidence>
<dbReference type="SUPFAM" id="SSF143800">
    <property type="entry name" value="L28p-like"/>
    <property type="match status" value="1"/>
</dbReference>
<dbReference type="InterPro" id="IPR050096">
    <property type="entry name" value="Bacterial_rp_bL28"/>
</dbReference>
<feature type="region of interest" description="Disordered" evidence="6">
    <location>
        <begin position="1"/>
        <end position="21"/>
    </location>
</feature>
<sequence>MAKCEVCGKGPATGHNVSHAHNRTKRLFAPNIQQKRVFINGKFQRVKICTRCLRTLTRKGSISA</sequence>
<dbReference type="InParanoid" id="A0A0M9UBS5"/>
<dbReference type="GO" id="GO:0003735">
    <property type="term" value="F:structural constituent of ribosome"/>
    <property type="evidence" value="ECO:0007669"/>
    <property type="project" value="InterPro"/>
</dbReference>
<dbReference type="AlphaFoldDB" id="A0A0M9UBS5"/>